<dbReference type="GO" id="GO:0009231">
    <property type="term" value="P:riboflavin biosynthetic process"/>
    <property type="evidence" value="ECO:0007669"/>
    <property type="project" value="UniProtKB-KW"/>
</dbReference>
<comment type="caution">
    <text evidence="14">The sequence shown here is derived from an EMBL/GenBank/DDBJ whole genome shotgun (WGS) entry which is preliminary data.</text>
</comment>
<dbReference type="Pfam" id="PF01872">
    <property type="entry name" value="RibD_C"/>
    <property type="match status" value="1"/>
</dbReference>
<keyword evidence="7" id="KW-0521">NADP</keyword>
<evidence type="ECO:0000256" key="5">
    <source>
        <dbReference type="ARBA" id="ARBA00015035"/>
    </source>
</evidence>
<organism evidence="14 15">
    <name type="scientific">Linderina pennispora</name>
    <dbReference type="NCBI Taxonomy" id="61395"/>
    <lineage>
        <taxon>Eukaryota</taxon>
        <taxon>Fungi</taxon>
        <taxon>Fungi incertae sedis</taxon>
        <taxon>Zoopagomycota</taxon>
        <taxon>Kickxellomycotina</taxon>
        <taxon>Kickxellomycetes</taxon>
        <taxon>Kickxellales</taxon>
        <taxon>Kickxellaceae</taxon>
        <taxon>Linderina</taxon>
    </lineage>
</organism>
<comment type="pathway">
    <text evidence="2">Cofactor biosynthesis; riboflavin biosynthesis.</text>
</comment>
<sequence>MTDSFALAKDFLQRNLAKSLPAPDNRPTVTLTFAQSLDGKISRPGRQLLLSGKESMAMTHRLRAIHDGILVGIGTVLCDNPRLNARLLPAPECHLVEQPQPIVLDTHLRFPPTANLLAGPKENHRLKLPWIVCGPVYDAGMRARLEAAGARVIVIDKVDGAGRPMLAAVLKEISNLGISSLMVEGGAQIIQLFMTSRLTDRLITTTAPVLVGSGGVPAVAAETIDSSFAIEPLEYAAFGRDIVMFATTAAQ</sequence>
<dbReference type="PANTHER" id="PTHR38011:SF7">
    <property type="entry name" value="2,5-DIAMINO-6-RIBOSYLAMINO-4(3H)-PYRIMIDINONE 5'-PHOSPHATE REDUCTASE"/>
    <property type="match status" value="1"/>
</dbReference>
<dbReference type="InterPro" id="IPR024072">
    <property type="entry name" value="DHFR-like_dom_sf"/>
</dbReference>
<gene>
    <name evidence="14" type="ORF">DL89DRAFT_268091</name>
</gene>
<dbReference type="GeneID" id="63804437"/>
<accession>A0A1Y1W695</accession>
<dbReference type="STRING" id="61395.A0A1Y1W695"/>
<evidence type="ECO:0000256" key="1">
    <source>
        <dbReference type="ARBA" id="ARBA00003555"/>
    </source>
</evidence>
<dbReference type="SUPFAM" id="SSF53597">
    <property type="entry name" value="Dihydrofolate reductase-like"/>
    <property type="match status" value="1"/>
</dbReference>
<dbReference type="Proteomes" id="UP000193922">
    <property type="component" value="Unassembled WGS sequence"/>
</dbReference>
<evidence type="ECO:0000256" key="2">
    <source>
        <dbReference type="ARBA" id="ARBA00005104"/>
    </source>
</evidence>
<protein>
    <recommendedName>
        <fullName evidence="5">2,5-diamino-6-ribosylamino-4(3H)-pyrimidinone 5'-phosphate reductase</fullName>
        <ecNumber evidence="4">1.1.1.302</ecNumber>
    </recommendedName>
    <alternativeName>
        <fullName evidence="10">2,5-diamino-6-(5-phospho-D-ribosylamino)pyrimidin-4(3H)-one reductase</fullName>
    </alternativeName>
    <alternativeName>
        <fullName evidence="9">2,5-diamino-6-ribitylamino-4(3H)-pyrimidinone 5'-phosphate synthase</fullName>
    </alternativeName>
</protein>
<evidence type="ECO:0000256" key="4">
    <source>
        <dbReference type="ARBA" id="ARBA00012851"/>
    </source>
</evidence>
<dbReference type="EMBL" id="MCFD01000008">
    <property type="protein sequence ID" value="ORX69063.1"/>
    <property type="molecule type" value="Genomic_DNA"/>
</dbReference>
<keyword evidence="8" id="KW-0560">Oxidoreductase</keyword>
<keyword evidence="6" id="KW-0686">Riboflavin biosynthesis</keyword>
<dbReference type="EC" id="1.1.1.302" evidence="4"/>
<evidence type="ECO:0000256" key="11">
    <source>
        <dbReference type="ARBA" id="ARBA00047550"/>
    </source>
</evidence>
<evidence type="ECO:0000256" key="3">
    <source>
        <dbReference type="ARBA" id="ARBA00009723"/>
    </source>
</evidence>
<evidence type="ECO:0000313" key="14">
    <source>
        <dbReference type="EMBL" id="ORX69063.1"/>
    </source>
</evidence>
<evidence type="ECO:0000256" key="10">
    <source>
        <dbReference type="ARBA" id="ARBA00031630"/>
    </source>
</evidence>
<keyword evidence="15" id="KW-1185">Reference proteome</keyword>
<dbReference type="RefSeq" id="XP_040742795.1">
    <property type="nucleotide sequence ID" value="XM_040887789.1"/>
</dbReference>
<dbReference type="InterPro" id="IPR002734">
    <property type="entry name" value="RibDG_C"/>
</dbReference>
<proteinExistence type="inferred from homology"/>
<evidence type="ECO:0000259" key="13">
    <source>
        <dbReference type="Pfam" id="PF01872"/>
    </source>
</evidence>
<evidence type="ECO:0000256" key="6">
    <source>
        <dbReference type="ARBA" id="ARBA00022619"/>
    </source>
</evidence>
<feature type="domain" description="Bacterial bifunctional deaminase-reductase C-terminal" evidence="13">
    <location>
        <begin position="27"/>
        <end position="243"/>
    </location>
</feature>
<evidence type="ECO:0000313" key="15">
    <source>
        <dbReference type="Proteomes" id="UP000193922"/>
    </source>
</evidence>
<evidence type="ECO:0000256" key="9">
    <source>
        <dbReference type="ARBA" id="ARBA00030073"/>
    </source>
</evidence>
<reference evidence="14 15" key="1">
    <citation type="submission" date="2016-07" db="EMBL/GenBank/DDBJ databases">
        <title>Pervasive Adenine N6-methylation of Active Genes in Fungi.</title>
        <authorList>
            <consortium name="DOE Joint Genome Institute"/>
            <person name="Mondo S.J."/>
            <person name="Dannebaum R.O."/>
            <person name="Kuo R.C."/>
            <person name="Labutti K."/>
            <person name="Haridas S."/>
            <person name="Kuo A."/>
            <person name="Salamov A."/>
            <person name="Ahrendt S.R."/>
            <person name="Lipzen A."/>
            <person name="Sullivan W."/>
            <person name="Andreopoulos W.B."/>
            <person name="Clum A."/>
            <person name="Lindquist E."/>
            <person name="Daum C."/>
            <person name="Ramamoorthy G.K."/>
            <person name="Gryganskyi A."/>
            <person name="Culley D."/>
            <person name="Magnuson J.K."/>
            <person name="James T.Y."/>
            <person name="O'Malley M.A."/>
            <person name="Stajich J.E."/>
            <person name="Spatafora J.W."/>
            <person name="Visel A."/>
            <person name="Grigoriev I.V."/>
        </authorList>
    </citation>
    <scope>NUCLEOTIDE SEQUENCE [LARGE SCALE GENOMIC DNA]</scope>
    <source>
        <strain evidence="14 15">ATCC 12442</strain>
    </source>
</reference>
<comment type="catalytic activity">
    <reaction evidence="11">
        <text>2,5-diamino-6-(1-D-ribitylamino)pyrimidin-4(3H)-one 5'-phosphate + NAD(+) = 2,5-diamino-6-(1-D-ribosylamino)pyrimidin-4(3H)-one 5'-phosphate + NADH + H(+)</text>
        <dbReference type="Rhea" id="RHEA:27274"/>
        <dbReference type="ChEBI" id="CHEBI:15378"/>
        <dbReference type="ChEBI" id="CHEBI:57540"/>
        <dbReference type="ChEBI" id="CHEBI:57945"/>
        <dbReference type="ChEBI" id="CHEBI:58890"/>
        <dbReference type="ChEBI" id="CHEBI:59545"/>
        <dbReference type="EC" id="1.1.1.302"/>
    </reaction>
</comment>
<dbReference type="GO" id="GO:0008703">
    <property type="term" value="F:5-amino-6-(5-phosphoribosylamino)uracil reductase activity"/>
    <property type="evidence" value="ECO:0007669"/>
    <property type="project" value="InterPro"/>
</dbReference>
<dbReference type="Gene3D" id="3.40.430.10">
    <property type="entry name" value="Dihydrofolate Reductase, subunit A"/>
    <property type="match status" value="1"/>
</dbReference>
<evidence type="ECO:0000256" key="7">
    <source>
        <dbReference type="ARBA" id="ARBA00022857"/>
    </source>
</evidence>
<comment type="function">
    <text evidence="1">Catalyzes an early step in riboflavin biosynthesis, the NADPH-dependent reduction of the ribose side chain of 2,5-diamino-6-ribosylamino-4(3H)-pyrimidinone 5'-phosphate, yielding 2,5-diamino-6-ribitylamino-4(3H)-pyrimidinone 5'-phosphate.</text>
</comment>
<evidence type="ECO:0000256" key="8">
    <source>
        <dbReference type="ARBA" id="ARBA00023002"/>
    </source>
</evidence>
<dbReference type="InterPro" id="IPR050765">
    <property type="entry name" value="Riboflavin_Biosynth_HTPR"/>
</dbReference>
<dbReference type="PANTHER" id="PTHR38011">
    <property type="entry name" value="DIHYDROFOLATE REDUCTASE FAMILY PROTEIN (AFU_ORTHOLOGUE AFUA_8G06820)"/>
    <property type="match status" value="1"/>
</dbReference>
<name>A0A1Y1W695_9FUNG</name>
<dbReference type="AlphaFoldDB" id="A0A1Y1W695"/>
<evidence type="ECO:0000256" key="12">
    <source>
        <dbReference type="ARBA" id="ARBA00049020"/>
    </source>
</evidence>
<comment type="catalytic activity">
    <reaction evidence="12">
        <text>2,5-diamino-6-(1-D-ribitylamino)pyrimidin-4(3H)-one 5'-phosphate + NADP(+) = 2,5-diamino-6-(1-D-ribosylamino)pyrimidin-4(3H)-one 5'-phosphate + NADPH + H(+)</text>
        <dbReference type="Rhea" id="RHEA:27278"/>
        <dbReference type="ChEBI" id="CHEBI:15378"/>
        <dbReference type="ChEBI" id="CHEBI:57783"/>
        <dbReference type="ChEBI" id="CHEBI:58349"/>
        <dbReference type="ChEBI" id="CHEBI:58890"/>
        <dbReference type="ChEBI" id="CHEBI:59545"/>
        <dbReference type="EC" id="1.1.1.302"/>
    </reaction>
</comment>
<comment type="similarity">
    <text evidence="3">Belongs to the HTP reductase family.</text>
</comment>
<dbReference type="OrthoDB" id="5432at2759"/>